<name>A0A8X6U4X2_NEPPI</name>
<evidence type="ECO:0000313" key="2">
    <source>
        <dbReference type="Proteomes" id="UP000887013"/>
    </source>
</evidence>
<proteinExistence type="predicted"/>
<sequence>MYFFLIWVGSDITSRLLVRNDTFHNGGFFVEMDQMLQTEVHSLHLVSRSKVFRYSLRRLYVTAVIGRRFIAPFLYTNKEQHKCHIIISSTAIMDSLPIKVFTCSGLDISHIEAHLFTAMRSE</sequence>
<protein>
    <submittedName>
        <fullName evidence="1">Uncharacterized protein</fullName>
    </submittedName>
</protein>
<accession>A0A8X6U4X2</accession>
<comment type="caution">
    <text evidence="1">The sequence shown here is derived from an EMBL/GenBank/DDBJ whole genome shotgun (WGS) entry which is preliminary data.</text>
</comment>
<evidence type="ECO:0000313" key="1">
    <source>
        <dbReference type="EMBL" id="GFT91858.1"/>
    </source>
</evidence>
<dbReference type="EMBL" id="BMAW01120975">
    <property type="protein sequence ID" value="GFT91858.1"/>
    <property type="molecule type" value="Genomic_DNA"/>
</dbReference>
<organism evidence="1 2">
    <name type="scientific">Nephila pilipes</name>
    <name type="common">Giant wood spider</name>
    <name type="synonym">Nephila maculata</name>
    <dbReference type="NCBI Taxonomy" id="299642"/>
    <lineage>
        <taxon>Eukaryota</taxon>
        <taxon>Metazoa</taxon>
        <taxon>Ecdysozoa</taxon>
        <taxon>Arthropoda</taxon>
        <taxon>Chelicerata</taxon>
        <taxon>Arachnida</taxon>
        <taxon>Araneae</taxon>
        <taxon>Araneomorphae</taxon>
        <taxon>Entelegynae</taxon>
        <taxon>Araneoidea</taxon>
        <taxon>Nephilidae</taxon>
        <taxon>Nephila</taxon>
    </lineage>
</organism>
<gene>
    <name evidence="1" type="ORF">NPIL_337841</name>
</gene>
<dbReference type="AlphaFoldDB" id="A0A8X6U4X2"/>
<dbReference type="Proteomes" id="UP000887013">
    <property type="component" value="Unassembled WGS sequence"/>
</dbReference>
<keyword evidence="2" id="KW-1185">Reference proteome</keyword>
<reference evidence="1" key="1">
    <citation type="submission" date="2020-08" db="EMBL/GenBank/DDBJ databases">
        <title>Multicomponent nature underlies the extraordinary mechanical properties of spider dragline silk.</title>
        <authorList>
            <person name="Kono N."/>
            <person name="Nakamura H."/>
            <person name="Mori M."/>
            <person name="Yoshida Y."/>
            <person name="Ohtoshi R."/>
            <person name="Malay A.D."/>
            <person name="Moran D.A.P."/>
            <person name="Tomita M."/>
            <person name="Numata K."/>
            <person name="Arakawa K."/>
        </authorList>
    </citation>
    <scope>NUCLEOTIDE SEQUENCE</scope>
</reference>